<dbReference type="Pfam" id="PF00953">
    <property type="entry name" value="Glycos_transf_4"/>
    <property type="match status" value="1"/>
</dbReference>
<evidence type="ECO:0000256" key="4">
    <source>
        <dbReference type="ARBA" id="ARBA00022692"/>
    </source>
</evidence>
<evidence type="ECO:0000313" key="10">
    <source>
        <dbReference type="Proteomes" id="UP000677875"/>
    </source>
</evidence>
<reference evidence="9" key="1">
    <citation type="submission" date="2021-04" db="EMBL/GenBank/DDBJ databases">
        <title>Genome seq and assembly of Streptomyces sp. RG38.</title>
        <authorList>
            <person name="Chhetri G."/>
        </authorList>
    </citation>
    <scope>NUCLEOTIDE SEQUENCE</scope>
    <source>
        <strain evidence="9">RG38</strain>
    </source>
</reference>
<dbReference type="GO" id="GO:0044038">
    <property type="term" value="P:cell wall macromolecule biosynthetic process"/>
    <property type="evidence" value="ECO:0007669"/>
    <property type="project" value="TreeGrafter"/>
</dbReference>
<keyword evidence="10" id="KW-1185">Reference proteome</keyword>
<feature type="transmembrane region" description="Helical" evidence="8">
    <location>
        <begin position="97"/>
        <end position="130"/>
    </location>
</feature>
<evidence type="ECO:0000256" key="6">
    <source>
        <dbReference type="ARBA" id="ARBA00023136"/>
    </source>
</evidence>
<evidence type="ECO:0000256" key="7">
    <source>
        <dbReference type="SAM" id="MobiDB-lite"/>
    </source>
</evidence>
<feature type="transmembrane region" description="Helical" evidence="8">
    <location>
        <begin position="223"/>
        <end position="242"/>
    </location>
</feature>
<dbReference type="GO" id="GO:0005886">
    <property type="term" value="C:plasma membrane"/>
    <property type="evidence" value="ECO:0007669"/>
    <property type="project" value="UniProtKB-SubCell"/>
</dbReference>
<dbReference type="GO" id="GO:0016780">
    <property type="term" value="F:phosphotransferase activity, for other substituted phosphate groups"/>
    <property type="evidence" value="ECO:0007669"/>
    <property type="project" value="InterPro"/>
</dbReference>
<comment type="caution">
    <text evidence="9">The sequence shown here is derived from an EMBL/GenBank/DDBJ whole genome shotgun (WGS) entry which is preliminary data.</text>
</comment>
<evidence type="ECO:0000256" key="3">
    <source>
        <dbReference type="ARBA" id="ARBA00022679"/>
    </source>
</evidence>
<evidence type="ECO:0000313" key="9">
    <source>
        <dbReference type="EMBL" id="MBQ0827483.1"/>
    </source>
</evidence>
<feature type="region of interest" description="Disordered" evidence="7">
    <location>
        <begin position="423"/>
        <end position="455"/>
    </location>
</feature>
<proteinExistence type="predicted"/>
<dbReference type="EMBL" id="JAGPNL010000003">
    <property type="protein sequence ID" value="MBQ0827483.1"/>
    <property type="molecule type" value="Genomic_DNA"/>
</dbReference>
<feature type="transmembrane region" description="Helical" evidence="8">
    <location>
        <begin position="40"/>
        <end position="59"/>
    </location>
</feature>
<keyword evidence="3 9" id="KW-0808">Transferase</keyword>
<keyword evidence="6 8" id="KW-0472">Membrane</keyword>
<keyword evidence="5 8" id="KW-1133">Transmembrane helix</keyword>
<evidence type="ECO:0000256" key="1">
    <source>
        <dbReference type="ARBA" id="ARBA00004651"/>
    </source>
</evidence>
<organism evidence="9 10">
    <name type="scientific">Streptomyces tagetis</name>
    <dbReference type="NCBI Taxonomy" id="2820809"/>
    <lineage>
        <taxon>Bacteria</taxon>
        <taxon>Bacillati</taxon>
        <taxon>Actinomycetota</taxon>
        <taxon>Actinomycetes</taxon>
        <taxon>Kitasatosporales</taxon>
        <taxon>Streptomycetaceae</taxon>
        <taxon>Streptomyces</taxon>
    </lineage>
</organism>
<protein>
    <submittedName>
        <fullName evidence="9">Undecaprenyl/decaprenyl-phosphate alpha-N-acetylglucosaminyl 1-phosphate transferase</fullName>
    </submittedName>
</protein>
<accession>A0A940XPL7</accession>
<evidence type="ECO:0000256" key="5">
    <source>
        <dbReference type="ARBA" id="ARBA00022989"/>
    </source>
</evidence>
<feature type="transmembrane region" description="Helical" evidence="8">
    <location>
        <begin position="272"/>
        <end position="292"/>
    </location>
</feature>
<dbReference type="RefSeq" id="WP_210871909.1">
    <property type="nucleotide sequence ID" value="NZ_JAGPNL010000003.1"/>
</dbReference>
<feature type="transmembrane region" description="Helical" evidence="8">
    <location>
        <begin position="191"/>
        <end position="211"/>
    </location>
</feature>
<feature type="region of interest" description="Disordered" evidence="7">
    <location>
        <begin position="488"/>
        <end position="542"/>
    </location>
</feature>
<gene>
    <name evidence="9" type="ORF">J5Y05_13310</name>
</gene>
<dbReference type="PANTHER" id="PTHR22926">
    <property type="entry name" value="PHOSPHO-N-ACETYLMURAMOYL-PENTAPEPTIDE-TRANSFERASE"/>
    <property type="match status" value="1"/>
</dbReference>
<evidence type="ECO:0000256" key="2">
    <source>
        <dbReference type="ARBA" id="ARBA00022475"/>
    </source>
</evidence>
<name>A0A940XPL7_9ACTN</name>
<dbReference type="GO" id="GO:0071555">
    <property type="term" value="P:cell wall organization"/>
    <property type="evidence" value="ECO:0007669"/>
    <property type="project" value="TreeGrafter"/>
</dbReference>
<dbReference type="GO" id="GO:0009103">
    <property type="term" value="P:lipopolysaccharide biosynthetic process"/>
    <property type="evidence" value="ECO:0007669"/>
    <property type="project" value="TreeGrafter"/>
</dbReference>
<sequence length="542" mass="54440">MLYGIAAATASFLLAALLTALLRAPALRLGLTDRRRRRPVPVLGGVAVLLVTCLVAVVCDRAGLVPLGSGTGRLLAAAAAVGGLGLVADLLRLRRRWVLAGTAVAAACAVPYAETGIAAGLCAALWIALVATAFRGLDHADGAAGTVGVVTAFGVGICAAAELMDGLAVLLSVLAAALTGFLLHNWHPARITLGTSGSAFTGFLLAGGAVFSRAGHGPGTGAGVLFVLTAVVSADGVLFLLARRSARGAGPRGPGHLVQRLRRLGLTAQGTVVFLGAGALCGVVAGVLVHTGGAGETAVAWVAGGWTALVLGVLRAGTRGARRDPRPTGVRPVRTSPRAVLVRAAAPPGPRTGVSRGRSADTAGVSRAHSADTTGVSRAPRGGGGVSRRARNGRIGVARVFSAGSGVSWRLRFGRDGVSPALRKSGAPTGVSRGLPSGATGTGAFPVRGGRGARDAYAGVPEGTYPGPGDAYRSAGPDGHTDHYWGRLPEGHPGPLPDNRPAPLSDRGVPLTGALRRADFPVRQATPGEKSQVTMSLRVRNG</sequence>
<dbReference type="AlphaFoldDB" id="A0A940XPL7"/>
<feature type="transmembrane region" description="Helical" evidence="8">
    <location>
        <begin position="142"/>
        <end position="161"/>
    </location>
</feature>
<comment type="subcellular location">
    <subcellularLocation>
        <location evidence="1">Cell membrane</location>
        <topology evidence="1">Multi-pass membrane protein</topology>
    </subcellularLocation>
</comment>
<feature type="transmembrane region" description="Helical" evidence="8">
    <location>
        <begin position="71"/>
        <end position="91"/>
    </location>
</feature>
<dbReference type="CDD" id="cd06853">
    <property type="entry name" value="GT_WecA_like"/>
    <property type="match status" value="1"/>
</dbReference>
<keyword evidence="2" id="KW-1003">Cell membrane</keyword>
<keyword evidence="4 8" id="KW-0812">Transmembrane</keyword>
<evidence type="ECO:0000256" key="8">
    <source>
        <dbReference type="SAM" id="Phobius"/>
    </source>
</evidence>
<feature type="transmembrane region" description="Helical" evidence="8">
    <location>
        <begin position="298"/>
        <end position="317"/>
    </location>
</feature>
<dbReference type="Proteomes" id="UP000677875">
    <property type="component" value="Unassembled WGS sequence"/>
</dbReference>
<dbReference type="PANTHER" id="PTHR22926:SF3">
    <property type="entry name" value="UNDECAPRENYL-PHOSPHATE ALPHA-N-ACETYLGLUCOSAMINYL 1-PHOSPHATE TRANSFERASE"/>
    <property type="match status" value="1"/>
</dbReference>
<feature type="region of interest" description="Disordered" evidence="7">
    <location>
        <begin position="345"/>
        <end position="390"/>
    </location>
</feature>
<dbReference type="InterPro" id="IPR000715">
    <property type="entry name" value="Glycosyl_transferase_4"/>
</dbReference>